<sequence length="575" mass="60518">MPYVVLAPAPGGPGGGWDLVDVDDEGTTGARARVAASGLAAAVAAREAREDRDRPRWVWDRTALRYPPLLAAGVRVERCHDLALADAVLRASTRCTPPPHDGAILPAATPPATMAPADAAPTLFDAVATEDPGPGVAPAPGDGPGADALVAALRHQLAALATDAEPGRLRLLLAAESSGALVAAEMEHDGLPWDVAEHDRLLTGLLGPRPPTGRRPAGLEALADEVREALSQPALNPDSQPELLAALRRAGCPVASTSRWEVRRLEHPVREPLLAYKKLSRLLGANGWAWMDRWVREGRFRAGYVVAGVVSGRWATSGGGALQLPKEVRGAVRADPGWRLVVADAAQLEPRVLAAMSGDRAMAAAGRHRDLYQGVVDAGTVATRDEAKYAMLGAIYGATSGAGGALMPRLTRAYPQAVALVEDAARAGERGEVVTTWLGRSSPPPGPRWRDEVAAATDEGSSADEVRAARRRARDQGRFTRNFVVQGTAAEWALCWLASLRRRLRALPVDGPGRAPHLVFFLHDEVLVHTPAPLADAVADAVRAAADEAGRLLFGAVGVEFALDVAVVGSYDEAP</sequence>
<dbReference type="EC" id="2.7.7.7" evidence="1"/>
<evidence type="ECO:0000256" key="2">
    <source>
        <dbReference type="ARBA" id="ARBA00022705"/>
    </source>
</evidence>
<dbReference type="InterPro" id="IPR001098">
    <property type="entry name" value="DNA-dir_DNA_pol_A_palm_dom"/>
</dbReference>
<dbReference type="Gene3D" id="1.10.150.20">
    <property type="entry name" value="5' to 3' exonuclease, C-terminal subdomain"/>
    <property type="match status" value="1"/>
</dbReference>
<dbReference type="Gene3D" id="3.30.70.370">
    <property type="match status" value="1"/>
</dbReference>
<comment type="catalytic activity">
    <reaction evidence="3">
        <text>DNA(n) + a 2'-deoxyribonucleoside 5'-triphosphate = DNA(n+1) + diphosphate</text>
        <dbReference type="Rhea" id="RHEA:22508"/>
        <dbReference type="Rhea" id="RHEA-COMP:17339"/>
        <dbReference type="Rhea" id="RHEA-COMP:17340"/>
        <dbReference type="ChEBI" id="CHEBI:33019"/>
        <dbReference type="ChEBI" id="CHEBI:61560"/>
        <dbReference type="ChEBI" id="CHEBI:173112"/>
        <dbReference type="EC" id="2.7.7.7"/>
    </reaction>
</comment>
<feature type="domain" description="DNA-directed DNA polymerase family A palm" evidence="4">
    <location>
        <begin position="325"/>
        <end position="534"/>
    </location>
</feature>
<dbReference type="PANTHER" id="PTHR10133">
    <property type="entry name" value="DNA POLYMERASE I"/>
    <property type="match status" value="1"/>
</dbReference>
<dbReference type="InterPro" id="IPR002298">
    <property type="entry name" value="DNA_polymerase_A"/>
</dbReference>
<dbReference type="SMART" id="SM00482">
    <property type="entry name" value="POLAc"/>
    <property type="match status" value="1"/>
</dbReference>
<evidence type="ECO:0000256" key="1">
    <source>
        <dbReference type="ARBA" id="ARBA00012417"/>
    </source>
</evidence>
<dbReference type="Pfam" id="PF00476">
    <property type="entry name" value="DNA_pol_A"/>
    <property type="match status" value="1"/>
</dbReference>
<dbReference type="NCBIfam" id="NF011538">
    <property type="entry name" value="PRK14975.1-1"/>
    <property type="match status" value="1"/>
</dbReference>
<proteinExistence type="predicted"/>
<reference evidence="5 6" key="1">
    <citation type="submission" date="2016-10" db="EMBL/GenBank/DDBJ databases">
        <authorList>
            <person name="de Groot N.N."/>
        </authorList>
    </citation>
    <scope>NUCLEOTIDE SEQUENCE [LARGE SCALE GENOMIC DNA]</scope>
    <source>
        <strain evidence="5 6">CGMCC 4.6945</strain>
    </source>
</reference>
<dbReference type="EMBL" id="FOKA01000003">
    <property type="protein sequence ID" value="SFA91289.1"/>
    <property type="molecule type" value="Genomic_DNA"/>
</dbReference>
<evidence type="ECO:0000256" key="3">
    <source>
        <dbReference type="ARBA" id="ARBA00049244"/>
    </source>
</evidence>
<accession>A0A1I0WRA0</accession>
<dbReference type="AlphaFoldDB" id="A0A1I0WRA0"/>
<dbReference type="GO" id="GO:0006261">
    <property type="term" value="P:DNA-templated DNA replication"/>
    <property type="evidence" value="ECO:0007669"/>
    <property type="project" value="InterPro"/>
</dbReference>
<gene>
    <name evidence="5" type="ORF">SAMN05421867_103181</name>
</gene>
<dbReference type="GO" id="GO:0003677">
    <property type="term" value="F:DNA binding"/>
    <property type="evidence" value="ECO:0007669"/>
    <property type="project" value="InterPro"/>
</dbReference>
<organism evidence="5 6">
    <name type="scientific">Cellulomonas marina</name>
    <dbReference type="NCBI Taxonomy" id="988821"/>
    <lineage>
        <taxon>Bacteria</taxon>
        <taxon>Bacillati</taxon>
        <taxon>Actinomycetota</taxon>
        <taxon>Actinomycetes</taxon>
        <taxon>Micrococcales</taxon>
        <taxon>Cellulomonadaceae</taxon>
        <taxon>Cellulomonas</taxon>
    </lineage>
</organism>
<dbReference type="PANTHER" id="PTHR10133:SF27">
    <property type="entry name" value="DNA POLYMERASE NU"/>
    <property type="match status" value="1"/>
</dbReference>
<dbReference type="GO" id="GO:0003887">
    <property type="term" value="F:DNA-directed DNA polymerase activity"/>
    <property type="evidence" value="ECO:0007669"/>
    <property type="project" value="UniProtKB-EC"/>
</dbReference>
<evidence type="ECO:0000313" key="6">
    <source>
        <dbReference type="Proteomes" id="UP000199012"/>
    </source>
</evidence>
<evidence type="ECO:0000313" key="5">
    <source>
        <dbReference type="EMBL" id="SFA91289.1"/>
    </source>
</evidence>
<dbReference type="Proteomes" id="UP000199012">
    <property type="component" value="Unassembled WGS sequence"/>
</dbReference>
<keyword evidence="2" id="KW-0235">DNA replication</keyword>
<dbReference type="STRING" id="988821.SAMN05421867_103181"/>
<dbReference type="SUPFAM" id="SSF56672">
    <property type="entry name" value="DNA/RNA polymerases"/>
    <property type="match status" value="1"/>
</dbReference>
<dbReference type="GO" id="GO:0006302">
    <property type="term" value="P:double-strand break repair"/>
    <property type="evidence" value="ECO:0007669"/>
    <property type="project" value="TreeGrafter"/>
</dbReference>
<dbReference type="InterPro" id="IPR043502">
    <property type="entry name" value="DNA/RNA_pol_sf"/>
</dbReference>
<dbReference type="CDD" id="cd06444">
    <property type="entry name" value="DNA_pol_A"/>
    <property type="match status" value="1"/>
</dbReference>
<evidence type="ECO:0000259" key="4">
    <source>
        <dbReference type="SMART" id="SM00482"/>
    </source>
</evidence>
<protein>
    <recommendedName>
        <fullName evidence="1">DNA-directed DNA polymerase</fullName>
        <ecNumber evidence="1">2.7.7.7</ecNumber>
    </recommendedName>
</protein>
<name>A0A1I0WRA0_9CELL</name>
<keyword evidence="6" id="KW-1185">Reference proteome</keyword>